<name>A0A839E8I1_9MICO</name>
<protein>
    <recommendedName>
        <fullName evidence="5">DUF3558 domain-containing protein</fullName>
    </recommendedName>
</protein>
<feature type="compositionally biased region" description="Low complexity" evidence="1">
    <location>
        <begin position="34"/>
        <end position="49"/>
    </location>
</feature>
<dbReference type="AlphaFoldDB" id="A0A839E8I1"/>
<keyword evidence="4" id="KW-1185">Reference proteome</keyword>
<dbReference type="EMBL" id="JACGWX010000001">
    <property type="protein sequence ID" value="MBA8846732.1"/>
    <property type="molecule type" value="Genomic_DNA"/>
</dbReference>
<evidence type="ECO:0000313" key="4">
    <source>
        <dbReference type="Proteomes" id="UP000585905"/>
    </source>
</evidence>
<accession>A0A839E8I1</accession>
<gene>
    <name evidence="3" type="ORF">FHX53_000296</name>
</gene>
<dbReference type="Proteomes" id="UP000585905">
    <property type="component" value="Unassembled WGS sequence"/>
</dbReference>
<dbReference type="RefSeq" id="WP_182489536.1">
    <property type="nucleotide sequence ID" value="NZ_BAAAOV010000002.1"/>
</dbReference>
<evidence type="ECO:0000256" key="1">
    <source>
        <dbReference type="SAM" id="MobiDB-lite"/>
    </source>
</evidence>
<comment type="caution">
    <text evidence="3">The sequence shown here is derived from an EMBL/GenBank/DDBJ whole genome shotgun (WGS) entry which is preliminary data.</text>
</comment>
<evidence type="ECO:0008006" key="5">
    <source>
        <dbReference type="Google" id="ProtNLM"/>
    </source>
</evidence>
<sequence length="208" mass="21558">MTPIRLLSSATALMLALGLAGCASEPEEPAAVDTVEPAPTEPTPVETTEPAPVEQTFAMPADCTVIIPEARVEFFLAQGISLVGGPGTDIGATYLPEPTREEAAGGISCFYEDSARPNIAAFTLSVAPVSTANRAQIVTDLAAQGLNTGETVNGDATFWVLGDEEGPGAVHHVITDDAWVSVVTLLGGEVFYEEAVVIAADILDVVYN</sequence>
<evidence type="ECO:0000313" key="3">
    <source>
        <dbReference type="EMBL" id="MBA8846732.1"/>
    </source>
</evidence>
<feature type="signal peptide" evidence="2">
    <location>
        <begin position="1"/>
        <end position="23"/>
    </location>
</feature>
<evidence type="ECO:0000256" key="2">
    <source>
        <dbReference type="SAM" id="SignalP"/>
    </source>
</evidence>
<feature type="region of interest" description="Disordered" evidence="1">
    <location>
        <begin position="27"/>
        <end position="49"/>
    </location>
</feature>
<keyword evidence="2" id="KW-0732">Signal</keyword>
<reference evidence="3 4" key="1">
    <citation type="submission" date="2020-07" db="EMBL/GenBank/DDBJ databases">
        <title>Sequencing the genomes of 1000 actinobacteria strains.</title>
        <authorList>
            <person name="Klenk H.-P."/>
        </authorList>
    </citation>
    <scope>NUCLEOTIDE SEQUENCE [LARGE SCALE GENOMIC DNA]</scope>
    <source>
        <strain evidence="3 4">DSM 19663</strain>
    </source>
</reference>
<organism evidence="3 4">
    <name type="scientific">Microcella alkalica</name>
    <dbReference type="NCBI Taxonomy" id="355930"/>
    <lineage>
        <taxon>Bacteria</taxon>
        <taxon>Bacillati</taxon>
        <taxon>Actinomycetota</taxon>
        <taxon>Actinomycetes</taxon>
        <taxon>Micrococcales</taxon>
        <taxon>Microbacteriaceae</taxon>
        <taxon>Microcella</taxon>
    </lineage>
</organism>
<proteinExistence type="predicted"/>
<feature type="chain" id="PRO_5039430474" description="DUF3558 domain-containing protein" evidence="2">
    <location>
        <begin position="24"/>
        <end position="208"/>
    </location>
</feature>
<dbReference type="PROSITE" id="PS51257">
    <property type="entry name" value="PROKAR_LIPOPROTEIN"/>
    <property type="match status" value="1"/>
</dbReference>